<evidence type="ECO:0000313" key="1">
    <source>
        <dbReference type="EMBL" id="KIY68397.1"/>
    </source>
</evidence>
<dbReference type="OrthoDB" id="2306919at2759"/>
<gene>
    <name evidence="1" type="ORF">CYLTODRAFT_374364</name>
</gene>
<dbReference type="EMBL" id="KN880503">
    <property type="protein sequence ID" value="KIY68397.1"/>
    <property type="molecule type" value="Genomic_DNA"/>
</dbReference>
<proteinExistence type="predicted"/>
<keyword evidence="2" id="KW-1185">Reference proteome</keyword>
<organism evidence="1 2">
    <name type="scientific">Cylindrobasidium torrendii FP15055 ss-10</name>
    <dbReference type="NCBI Taxonomy" id="1314674"/>
    <lineage>
        <taxon>Eukaryota</taxon>
        <taxon>Fungi</taxon>
        <taxon>Dikarya</taxon>
        <taxon>Basidiomycota</taxon>
        <taxon>Agaricomycotina</taxon>
        <taxon>Agaricomycetes</taxon>
        <taxon>Agaricomycetidae</taxon>
        <taxon>Agaricales</taxon>
        <taxon>Marasmiineae</taxon>
        <taxon>Physalacriaceae</taxon>
        <taxon>Cylindrobasidium</taxon>
    </lineage>
</organism>
<dbReference type="Proteomes" id="UP000054007">
    <property type="component" value="Unassembled WGS sequence"/>
</dbReference>
<accession>A0A0D7BD01</accession>
<dbReference type="AlphaFoldDB" id="A0A0D7BD01"/>
<reference evidence="1 2" key="1">
    <citation type="journal article" date="2015" name="Fungal Genet. Biol.">
        <title>Evolution of novel wood decay mechanisms in Agaricales revealed by the genome sequences of Fistulina hepatica and Cylindrobasidium torrendii.</title>
        <authorList>
            <person name="Floudas D."/>
            <person name="Held B.W."/>
            <person name="Riley R."/>
            <person name="Nagy L.G."/>
            <person name="Koehler G."/>
            <person name="Ransdell A.S."/>
            <person name="Younus H."/>
            <person name="Chow J."/>
            <person name="Chiniquy J."/>
            <person name="Lipzen A."/>
            <person name="Tritt A."/>
            <person name="Sun H."/>
            <person name="Haridas S."/>
            <person name="LaButti K."/>
            <person name="Ohm R.A."/>
            <person name="Kues U."/>
            <person name="Blanchette R.A."/>
            <person name="Grigoriev I.V."/>
            <person name="Minto R.E."/>
            <person name="Hibbett D.S."/>
        </authorList>
    </citation>
    <scope>NUCLEOTIDE SEQUENCE [LARGE SCALE GENOMIC DNA]</scope>
    <source>
        <strain evidence="1 2">FP15055 ss-10</strain>
    </source>
</reference>
<evidence type="ECO:0000313" key="2">
    <source>
        <dbReference type="Proteomes" id="UP000054007"/>
    </source>
</evidence>
<protein>
    <submittedName>
        <fullName evidence="1">Uncharacterized protein</fullName>
    </submittedName>
</protein>
<name>A0A0D7BD01_9AGAR</name>
<sequence length="151" mass="16667">MSVSAREIADTLLKRAAPALRPGSVYDPSLTPQIDALEDAIPIRSALHLANDDIARAHELAQSDEGNLTSCYVHQQLHRREGDYWNSKWWLGSGMRSVHPVCRQIHGGVSQGKAFVDACERVGTGKSSNGLEAKQWEELKATVEYALDKEN</sequence>